<proteinExistence type="predicted"/>
<keyword evidence="4" id="KW-1185">Reference proteome</keyword>
<comment type="caution">
    <text evidence="3">The sequence shown here is derived from an EMBL/GenBank/DDBJ whole genome shotgun (WGS) entry which is preliminary data.</text>
</comment>
<feature type="domain" description="PPM-type phosphatase" evidence="2">
    <location>
        <begin position="4"/>
        <end position="234"/>
    </location>
</feature>
<keyword evidence="1" id="KW-0472">Membrane</keyword>
<accession>A0ABS6A7W7</accession>
<evidence type="ECO:0000256" key="1">
    <source>
        <dbReference type="SAM" id="Phobius"/>
    </source>
</evidence>
<gene>
    <name evidence="3" type="ORF">KO508_09400</name>
</gene>
<organism evidence="3 4">
    <name type="scientific">Marinobacter salexigens</name>
    <dbReference type="NCBI Taxonomy" id="1925763"/>
    <lineage>
        <taxon>Bacteria</taxon>
        <taxon>Pseudomonadati</taxon>
        <taxon>Pseudomonadota</taxon>
        <taxon>Gammaproteobacteria</taxon>
        <taxon>Pseudomonadales</taxon>
        <taxon>Marinobacteraceae</taxon>
        <taxon>Marinobacter</taxon>
    </lineage>
</organism>
<evidence type="ECO:0000313" key="3">
    <source>
        <dbReference type="EMBL" id="MBU2874221.1"/>
    </source>
</evidence>
<dbReference type="CDD" id="cd00143">
    <property type="entry name" value="PP2Cc"/>
    <property type="match status" value="1"/>
</dbReference>
<evidence type="ECO:0000259" key="2">
    <source>
        <dbReference type="PROSITE" id="PS51746"/>
    </source>
</evidence>
<dbReference type="InterPro" id="IPR015655">
    <property type="entry name" value="PP2C"/>
</dbReference>
<dbReference type="PROSITE" id="PS51746">
    <property type="entry name" value="PPM_2"/>
    <property type="match status" value="1"/>
</dbReference>
<dbReference type="Pfam" id="PF13672">
    <property type="entry name" value="PP2C_2"/>
    <property type="match status" value="1"/>
</dbReference>
<dbReference type="PANTHER" id="PTHR13832">
    <property type="entry name" value="PROTEIN PHOSPHATASE 2C"/>
    <property type="match status" value="1"/>
</dbReference>
<dbReference type="SMART" id="SM00332">
    <property type="entry name" value="PP2Cc"/>
    <property type="match status" value="1"/>
</dbReference>
<dbReference type="Proteomes" id="UP000753376">
    <property type="component" value="Unassembled WGS sequence"/>
</dbReference>
<keyword evidence="1" id="KW-0812">Transmembrane</keyword>
<reference evidence="3 4" key="1">
    <citation type="submission" date="2021-05" db="EMBL/GenBank/DDBJ databases">
        <title>Draft genomes of bacteria isolated from model marine particles.</title>
        <authorList>
            <person name="Datta M.S."/>
            <person name="Schwartzman J.A."/>
            <person name="Enke T.N."/>
            <person name="Saavedra J."/>
            <person name="Cermak N."/>
            <person name="Cordero O.X."/>
        </authorList>
    </citation>
    <scope>NUCLEOTIDE SEQUENCE [LARGE SCALE GENOMIC DNA]</scope>
    <source>
        <strain evidence="3 4">D2M19</strain>
    </source>
</reference>
<evidence type="ECO:0000313" key="4">
    <source>
        <dbReference type="Proteomes" id="UP000753376"/>
    </source>
</evidence>
<name>A0ABS6A7W7_9GAMM</name>
<dbReference type="InterPro" id="IPR001932">
    <property type="entry name" value="PPM-type_phosphatase-like_dom"/>
</dbReference>
<sequence length="282" mass="30136">MFRLLGKTHPGAVREQNEDAFYRNDSTGLAAVVDGMGGYAAGEVASAIIVKSLGELNPASGGLVAALMECHTRILQHSKAHPESKGMGAAVVVAKLEPKQLSVCWAGDSRAYLFNRETGLRQVSRDHSYVHWLFSQGKITEDEARNHPKRNLVTQCLGLSAPQPELTTVAWKRGDSLLLCSDGLTDELDDRAIENTLNEALSADDFSAVAVDELIAAALAAGGKDNITVLIAENRHVADDMLDKPKIETPAATQRHSLVPILLGAGAAVLVLTIGLLWHFSG</sequence>
<dbReference type="PANTHER" id="PTHR13832:SF827">
    <property type="entry name" value="PROTEIN PHOSPHATASE 1L"/>
    <property type="match status" value="1"/>
</dbReference>
<protein>
    <submittedName>
        <fullName evidence="3">Protein phosphatase 2C domain-containing protein</fullName>
    </submittedName>
</protein>
<dbReference type="SMART" id="SM00331">
    <property type="entry name" value="PP2C_SIG"/>
    <property type="match status" value="1"/>
</dbReference>
<keyword evidence="1" id="KW-1133">Transmembrane helix</keyword>
<dbReference type="RefSeq" id="WP_216008069.1">
    <property type="nucleotide sequence ID" value="NZ_JAHKPV010000017.1"/>
</dbReference>
<feature type="transmembrane region" description="Helical" evidence="1">
    <location>
        <begin position="258"/>
        <end position="280"/>
    </location>
</feature>
<dbReference type="EMBL" id="JAHKPV010000017">
    <property type="protein sequence ID" value="MBU2874221.1"/>
    <property type="molecule type" value="Genomic_DNA"/>
</dbReference>